<dbReference type="PROSITE" id="PS50011">
    <property type="entry name" value="PROTEIN_KINASE_DOM"/>
    <property type="match status" value="1"/>
</dbReference>
<comment type="caution">
    <text evidence="4">The sequence shown here is derived from an EMBL/GenBank/DDBJ whole genome shotgun (WGS) entry which is preliminary data.</text>
</comment>
<dbReference type="InterPro" id="IPR001245">
    <property type="entry name" value="Ser-Thr/Tyr_kinase_cat_dom"/>
</dbReference>
<keyword evidence="5" id="KW-1185">Reference proteome</keyword>
<comment type="subcellular location">
    <subcellularLocation>
        <location evidence="1">Cell membrane</location>
    </subcellularLocation>
</comment>
<evidence type="ECO:0000313" key="4">
    <source>
        <dbReference type="EMBL" id="OMO88124.1"/>
    </source>
</evidence>
<evidence type="ECO:0000256" key="1">
    <source>
        <dbReference type="ARBA" id="ARBA00004236"/>
    </source>
</evidence>
<protein>
    <recommendedName>
        <fullName evidence="3">Protein kinase domain-containing protein</fullName>
    </recommendedName>
</protein>
<dbReference type="InterPro" id="IPR011009">
    <property type="entry name" value="Kinase-like_dom_sf"/>
</dbReference>
<dbReference type="GO" id="GO:0005886">
    <property type="term" value="C:plasma membrane"/>
    <property type="evidence" value="ECO:0007669"/>
    <property type="project" value="UniProtKB-SubCell"/>
</dbReference>
<dbReference type="InterPro" id="IPR050823">
    <property type="entry name" value="Plant_Ser_Thr_Prot_Kinase"/>
</dbReference>
<dbReference type="SUPFAM" id="SSF56112">
    <property type="entry name" value="Protein kinase-like (PK-like)"/>
    <property type="match status" value="1"/>
</dbReference>
<keyword evidence="2" id="KW-1003">Cell membrane</keyword>
<dbReference type="AlphaFoldDB" id="A0A1R3IZX7"/>
<feature type="domain" description="Protein kinase" evidence="3">
    <location>
        <begin position="59"/>
        <end position="353"/>
    </location>
</feature>
<gene>
    <name evidence="4" type="ORF">COLO4_20415</name>
</gene>
<dbReference type="Pfam" id="PF07714">
    <property type="entry name" value="PK_Tyr_Ser-Thr"/>
    <property type="match status" value="1"/>
</dbReference>
<dbReference type="Gene3D" id="1.10.510.10">
    <property type="entry name" value="Transferase(Phosphotransferase) domain 1"/>
    <property type="match status" value="1"/>
</dbReference>
<accession>A0A1R3IZX7</accession>
<sequence>MSLTAFNPSAVLVLPDDDRDPPAVRRAEIDESAKPQSNIDSLNLKIYSTEDLRAFTDNFSTSNLIGKTQFGQVYRGKIEETGKEPRSVTIKTWNDQEEWYMYHDDRKVLLEEERRFLTLPPMATHPNLVNLIGYCCEEEMKGVVYDLNSMDTLHNLMTKDNFGWKQRINVAIGLASVLEFLHSQKSYYTVLNVDTAHIMLDQDFNPLIFDFGLMSGGIIGKKSLAKEKTPMTPGYCDMYGCQSGFWTRWSDVYSYGGILIELIAKRITNMKDYGRGRVKSTSRWALESVKSGKLPFELVHPSLQEDQDYNASDALLLAELGMSCIEFYPSKRPKMRQIVKRLVELSIVKEQFLV</sequence>
<dbReference type="PANTHER" id="PTHR45621">
    <property type="entry name" value="OS01G0588500 PROTEIN-RELATED"/>
    <property type="match status" value="1"/>
</dbReference>
<evidence type="ECO:0000259" key="3">
    <source>
        <dbReference type="PROSITE" id="PS50011"/>
    </source>
</evidence>
<dbReference type="Proteomes" id="UP000187203">
    <property type="component" value="Unassembled WGS sequence"/>
</dbReference>
<keyword evidence="2" id="KW-0472">Membrane</keyword>
<dbReference type="GO" id="GO:0005524">
    <property type="term" value="F:ATP binding"/>
    <property type="evidence" value="ECO:0007669"/>
    <property type="project" value="InterPro"/>
</dbReference>
<dbReference type="GO" id="GO:0004672">
    <property type="term" value="F:protein kinase activity"/>
    <property type="evidence" value="ECO:0007669"/>
    <property type="project" value="InterPro"/>
</dbReference>
<proteinExistence type="predicted"/>
<dbReference type="EMBL" id="AWUE01017164">
    <property type="protein sequence ID" value="OMO88124.1"/>
    <property type="molecule type" value="Genomic_DNA"/>
</dbReference>
<evidence type="ECO:0000313" key="5">
    <source>
        <dbReference type="Proteomes" id="UP000187203"/>
    </source>
</evidence>
<evidence type="ECO:0000256" key="2">
    <source>
        <dbReference type="ARBA" id="ARBA00022475"/>
    </source>
</evidence>
<dbReference type="InterPro" id="IPR000719">
    <property type="entry name" value="Prot_kinase_dom"/>
</dbReference>
<dbReference type="STRING" id="93759.A0A1R3IZX7"/>
<reference evidence="5" key="1">
    <citation type="submission" date="2013-09" db="EMBL/GenBank/DDBJ databases">
        <title>Corchorus olitorius genome sequencing.</title>
        <authorList>
            <person name="Alam M."/>
            <person name="Haque M.S."/>
            <person name="Islam M.S."/>
            <person name="Emdad E.M."/>
            <person name="Islam M.M."/>
            <person name="Ahmed B."/>
            <person name="Halim A."/>
            <person name="Hossen Q.M.M."/>
            <person name="Hossain M.Z."/>
            <person name="Ahmed R."/>
            <person name="Khan M.M."/>
            <person name="Islam R."/>
            <person name="Rashid M.M."/>
            <person name="Khan S.A."/>
            <person name="Rahman M.S."/>
            <person name="Alam M."/>
            <person name="Yahiya A.S."/>
            <person name="Khan M.S."/>
            <person name="Azam M.S."/>
            <person name="Haque T."/>
            <person name="Lashkar M.Z.H."/>
            <person name="Akhand A.I."/>
            <person name="Morshed G."/>
            <person name="Roy S."/>
            <person name="Uddin K.S."/>
            <person name="Rabeya T."/>
            <person name="Hossain A.S."/>
            <person name="Chowdhury A."/>
            <person name="Snigdha A.R."/>
            <person name="Mortoza M.S."/>
            <person name="Matin S.A."/>
            <person name="Hoque S.M.E."/>
            <person name="Islam M.K."/>
            <person name="Roy D.K."/>
            <person name="Haider R."/>
            <person name="Moosa M.M."/>
            <person name="Elias S.M."/>
            <person name="Hasan A.M."/>
            <person name="Jahan S."/>
            <person name="Shafiuddin M."/>
            <person name="Mahmood N."/>
            <person name="Shommy N.S."/>
        </authorList>
    </citation>
    <scope>NUCLEOTIDE SEQUENCE [LARGE SCALE GENOMIC DNA]</scope>
    <source>
        <strain evidence="5">cv. O-4</strain>
    </source>
</reference>
<dbReference type="Gene3D" id="3.30.200.20">
    <property type="entry name" value="Phosphorylase Kinase, domain 1"/>
    <property type="match status" value="1"/>
</dbReference>
<dbReference type="OrthoDB" id="941588at2759"/>
<name>A0A1R3IZX7_9ROSI</name>
<organism evidence="4 5">
    <name type="scientific">Corchorus olitorius</name>
    <dbReference type="NCBI Taxonomy" id="93759"/>
    <lineage>
        <taxon>Eukaryota</taxon>
        <taxon>Viridiplantae</taxon>
        <taxon>Streptophyta</taxon>
        <taxon>Embryophyta</taxon>
        <taxon>Tracheophyta</taxon>
        <taxon>Spermatophyta</taxon>
        <taxon>Magnoliopsida</taxon>
        <taxon>eudicotyledons</taxon>
        <taxon>Gunneridae</taxon>
        <taxon>Pentapetalae</taxon>
        <taxon>rosids</taxon>
        <taxon>malvids</taxon>
        <taxon>Malvales</taxon>
        <taxon>Malvaceae</taxon>
        <taxon>Grewioideae</taxon>
        <taxon>Apeibeae</taxon>
        <taxon>Corchorus</taxon>
    </lineage>
</organism>